<dbReference type="VEuPathDB" id="VectorBase:MDOMA2_013843"/>
<keyword evidence="3 6" id="KW-1133">Transmembrane helix</keyword>
<dbReference type="InterPro" id="IPR036259">
    <property type="entry name" value="MFS_trans_sf"/>
</dbReference>
<dbReference type="GeneID" id="101901750"/>
<dbReference type="Pfam" id="PF00083">
    <property type="entry name" value="Sugar_tr"/>
    <property type="match status" value="2"/>
</dbReference>
<organism evidence="7">
    <name type="scientific">Musca domestica</name>
    <name type="common">House fly</name>
    <dbReference type="NCBI Taxonomy" id="7370"/>
    <lineage>
        <taxon>Eukaryota</taxon>
        <taxon>Metazoa</taxon>
        <taxon>Ecdysozoa</taxon>
        <taxon>Arthropoda</taxon>
        <taxon>Hexapoda</taxon>
        <taxon>Insecta</taxon>
        <taxon>Pterygota</taxon>
        <taxon>Neoptera</taxon>
        <taxon>Endopterygota</taxon>
        <taxon>Diptera</taxon>
        <taxon>Brachycera</taxon>
        <taxon>Muscomorpha</taxon>
        <taxon>Muscoidea</taxon>
        <taxon>Muscidae</taxon>
        <taxon>Musca</taxon>
    </lineage>
</organism>
<evidence type="ECO:0000256" key="3">
    <source>
        <dbReference type="ARBA" id="ARBA00022989"/>
    </source>
</evidence>
<feature type="transmembrane region" description="Helical" evidence="6">
    <location>
        <begin position="241"/>
        <end position="266"/>
    </location>
</feature>
<evidence type="ECO:0000313" key="9">
    <source>
        <dbReference type="RefSeq" id="XP_005182740.1"/>
    </source>
</evidence>
<feature type="transmembrane region" description="Helical" evidence="6">
    <location>
        <begin position="151"/>
        <end position="172"/>
    </location>
</feature>
<dbReference type="KEGG" id="mde:101901750"/>
<dbReference type="PANTHER" id="PTHR23503:SF127">
    <property type="entry name" value="FI08437P-RELATED"/>
    <property type="match status" value="1"/>
</dbReference>
<dbReference type="PANTHER" id="PTHR23503">
    <property type="entry name" value="SOLUTE CARRIER FAMILY 2"/>
    <property type="match status" value="1"/>
</dbReference>
<keyword evidence="5" id="KW-0325">Glycoprotein</keyword>
<keyword evidence="2 6" id="KW-0812">Transmembrane</keyword>
<evidence type="ECO:0000313" key="7">
    <source>
        <dbReference type="EnsemblMetazoa" id="MDOA005838-PB"/>
    </source>
</evidence>
<reference evidence="7" key="1">
    <citation type="submission" date="2020-05" db="UniProtKB">
        <authorList>
            <consortium name="EnsemblMetazoa"/>
        </authorList>
    </citation>
    <scope>IDENTIFICATION</scope>
    <source>
        <strain evidence="7">Aabys</strain>
    </source>
</reference>
<keyword evidence="9" id="KW-0813">Transport</keyword>
<dbReference type="OrthoDB" id="4540492at2759"/>
<dbReference type="eggNOG" id="KOG0569">
    <property type="taxonomic scope" value="Eukaryota"/>
</dbReference>
<dbReference type="Gene3D" id="1.20.1250.20">
    <property type="entry name" value="MFS general substrate transporter like domains"/>
    <property type="match status" value="2"/>
</dbReference>
<dbReference type="InterPro" id="IPR003663">
    <property type="entry name" value="Sugar/inositol_transpt"/>
</dbReference>
<sequence length="451" mass="49838">MGEQNELQTLKKTTYAGETFEHPAISLPDTQKGQWTALLIFAGYCSTLGTAVPAGYCIGVMNSPGVFMRAWCKDILAWRNNTHLSAASLDLLWSAIISIFLVGGAVGSYAGAIVANKFGRKRCVMFCGLLFCTGGICFFLCRILNSIEMLVLGRFLVGLASGLTTSSLPMYLSEIAPLKYFLYPESPKWLYAIKGDREEAQVQLARLRGGNFKPNDFISEMDSGEDEDARGYLDVLKDRKLLLPLIIVCIYQGGQQLSGINAIFYYSVSIFRKAGLSDQEAEWANLGAGSLNLAVSLLGPFLMARVNRRPLMLVSSMLCSIFLLSFALMLHFIDDVSWFAAGCIACIYFYIFSFQFGVGPIPFFIGSELFQVAPRPVAMSLGSLSSWCCNFTVGMAFPTLQNMWGPFSFLPFSITCFIMFLLTMFYLPETRGRNPSEVAQIVSRGFHSKVL</sequence>
<protein>
    <submittedName>
        <fullName evidence="9">Solute carrier family 2, facilitated glucose transporter member 3 isoform X1</fullName>
    </submittedName>
</protein>
<feature type="transmembrane region" description="Helical" evidence="6">
    <location>
        <begin position="377"/>
        <end position="397"/>
    </location>
</feature>
<evidence type="ECO:0000256" key="2">
    <source>
        <dbReference type="ARBA" id="ARBA00022692"/>
    </source>
</evidence>
<dbReference type="EnsemblMetazoa" id="MDOA005838-RB">
    <property type="protein sequence ID" value="MDOA005838-PB"/>
    <property type="gene ID" value="MDOA005838"/>
</dbReference>
<dbReference type="InterPro" id="IPR005828">
    <property type="entry name" value="MFS_sugar_transport-like"/>
</dbReference>
<keyword evidence="4 6" id="KW-0472">Membrane</keyword>
<evidence type="ECO:0000256" key="5">
    <source>
        <dbReference type="ARBA" id="ARBA00023180"/>
    </source>
</evidence>
<dbReference type="STRING" id="7370.A0A1I8MKD8"/>
<feature type="transmembrane region" description="Helical" evidence="6">
    <location>
        <begin position="409"/>
        <end position="427"/>
    </location>
</feature>
<feature type="transmembrane region" description="Helical" evidence="6">
    <location>
        <begin position="35"/>
        <end position="61"/>
    </location>
</feature>
<evidence type="ECO:0000256" key="1">
    <source>
        <dbReference type="ARBA" id="ARBA00004141"/>
    </source>
</evidence>
<evidence type="ECO:0000256" key="4">
    <source>
        <dbReference type="ARBA" id="ARBA00023136"/>
    </source>
</evidence>
<evidence type="ECO:0000313" key="8">
    <source>
        <dbReference type="Proteomes" id="UP001652621"/>
    </source>
</evidence>
<gene>
    <name evidence="7" type="primary">101901750</name>
    <name evidence="9" type="synonym">LOC101901750</name>
</gene>
<dbReference type="AlphaFoldDB" id="A0A1I8MKD8"/>
<feature type="transmembrane region" description="Helical" evidence="6">
    <location>
        <begin position="311"/>
        <end position="333"/>
    </location>
</feature>
<keyword evidence="8" id="KW-1185">Reference proteome</keyword>
<proteinExistence type="predicted"/>
<reference evidence="9" key="2">
    <citation type="submission" date="2025-04" db="UniProtKB">
        <authorList>
            <consortium name="RefSeq"/>
        </authorList>
    </citation>
    <scope>IDENTIFICATION</scope>
    <source>
        <strain evidence="9">Aabys</strain>
    </source>
</reference>
<dbReference type="PRINTS" id="PR00171">
    <property type="entry name" value="SUGRTRNSPORT"/>
</dbReference>
<feature type="transmembrane region" description="Helical" evidence="6">
    <location>
        <begin position="123"/>
        <end position="145"/>
    </location>
</feature>
<dbReference type="InterPro" id="IPR045263">
    <property type="entry name" value="GLUT"/>
</dbReference>
<dbReference type="SUPFAM" id="SSF103473">
    <property type="entry name" value="MFS general substrate transporter"/>
    <property type="match status" value="1"/>
</dbReference>
<accession>A0A1I8MKD8</accession>
<feature type="transmembrane region" description="Helical" evidence="6">
    <location>
        <begin position="91"/>
        <end position="111"/>
    </location>
</feature>
<dbReference type="VEuPathDB" id="VectorBase:MDOA005838"/>
<dbReference type="Proteomes" id="UP001652621">
    <property type="component" value="Unplaced"/>
</dbReference>
<dbReference type="GO" id="GO:0016020">
    <property type="term" value="C:membrane"/>
    <property type="evidence" value="ECO:0007669"/>
    <property type="project" value="UniProtKB-SubCell"/>
</dbReference>
<evidence type="ECO:0000256" key="6">
    <source>
        <dbReference type="SAM" id="Phobius"/>
    </source>
</evidence>
<keyword evidence="9" id="KW-0762">Sugar transport</keyword>
<dbReference type="RefSeq" id="XP_005182740.1">
    <property type="nucleotide sequence ID" value="XM_005182683.3"/>
</dbReference>
<name>A0A1I8MKD8_MUSDO</name>
<feature type="transmembrane region" description="Helical" evidence="6">
    <location>
        <begin position="339"/>
        <end position="365"/>
    </location>
</feature>
<comment type="subcellular location">
    <subcellularLocation>
        <location evidence="1">Membrane</location>
        <topology evidence="1">Multi-pass membrane protein</topology>
    </subcellularLocation>
</comment>
<dbReference type="GO" id="GO:0015149">
    <property type="term" value="F:hexose transmembrane transporter activity"/>
    <property type="evidence" value="ECO:0007669"/>
    <property type="project" value="TreeGrafter"/>
</dbReference>